<evidence type="ECO:0000313" key="3">
    <source>
        <dbReference type="Proteomes" id="UP000030765"/>
    </source>
</evidence>
<dbReference type="Proteomes" id="UP000030765">
    <property type="component" value="Unassembled WGS sequence"/>
</dbReference>
<sequence>MDHLGAYFRGATDMIQQHSILPSSCHLSLSHGPRDLLVGAKGHYEGPQCGGSVKIINYLHTASASTKSKHPVLTDNSDRFDALANVAGSSRLERHGGSTH</sequence>
<dbReference type="EMBL" id="ATLV01018449">
    <property type="status" value="NOT_ANNOTATED_CDS"/>
    <property type="molecule type" value="Genomic_DNA"/>
</dbReference>
<dbReference type="VEuPathDB" id="VectorBase:ASIC010896"/>
<dbReference type="AlphaFoldDB" id="A0A084VYT3"/>
<protein>
    <submittedName>
        <fullName evidence="1 2">Inositol monophosphatase</fullName>
    </submittedName>
</protein>
<evidence type="ECO:0000313" key="2">
    <source>
        <dbReference type="EnsemblMetazoa" id="ASIC010896-PA"/>
    </source>
</evidence>
<proteinExistence type="predicted"/>
<reference evidence="2" key="2">
    <citation type="submission" date="2020-05" db="UniProtKB">
        <authorList>
            <consortium name="EnsemblMetazoa"/>
        </authorList>
    </citation>
    <scope>IDENTIFICATION</scope>
</reference>
<accession>A0A084VYT3</accession>
<gene>
    <name evidence="1" type="ORF">ZHAS_00010896</name>
</gene>
<dbReference type="EnsemblMetazoa" id="ASIC010896-RA">
    <property type="protein sequence ID" value="ASIC010896-PA"/>
    <property type="gene ID" value="ASIC010896"/>
</dbReference>
<name>A0A084VYT3_ANOSI</name>
<evidence type="ECO:0000313" key="1">
    <source>
        <dbReference type="EMBL" id="KFB43127.1"/>
    </source>
</evidence>
<organism evidence="1">
    <name type="scientific">Anopheles sinensis</name>
    <name type="common">Mosquito</name>
    <dbReference type="NCBI Taxonomy" id="74873"/>
    <lineage>
        <taxon>Eukaryota</taxon>
        <taxon>Metazoa</taxon>
        <taxon>Ecdysozoa</taxon>
        <taxon>Arthropoda</taxon>
        <taxon>Hexapoda</taxon>
        <taxon>Insecta</taxon>
        <taxon>Pterygota</taxon>
        <taxon>Neoptera</taxon>
        <taxon>Endopterygota</taxon>
        <taxon>Diptera</taxon>
        <taxon>Nematocera</taxon>
        <taxon>Culicoidea</taxon>
        <taxon>Culicidae</taxon>
        <taxon>Anophelinae</taxon>
        <taxon>Anopheles</taxon>
    </lineage>
</organism>
<reference evidence="1 3" key="1">
    <citation type="journal article" date="2014" name="BMC Genomics">
        <title>Genome sequence of Anopheles sinensis provides insight into genetics basis of mosquito competence for malaria parasites.</title>
        <authorList>
            <person name="Zhou D."/>
            <person name="Zhang D."/>
            <person name="Ding G."/>
            <person name="Shi L."/>
            <person name="Hou Q."/>
            <person name="Ye Y."/>
            <person name="Xu Y."/>
            <person name="Zhou H."/>
            <person name="Xiong C."/>
            <person name="Li S."/>
            <person name="Yu J."/>
            <person name="Hong S."/>
            <person name="Yu X."/>
            <person name="Zou P."/>
            <person name="Chen C."/>
            <person name="Chang X."/>
            <person name="Wang W."/>
            <person name="Lv Y."/>
            <person name="Sun Y."/>
            <person name="Ma L."/>
            <person name="Shen B."/>
            <person name="Zhu C."/>
        </authorList>
    </citation>
    <scope>NUCLEOTIDE SEQUENCE [LARGE SCALE GENOMIC DNA]</scope>
</reference>
<dbReference type="EMBL" id="KE525233">
    <property type="protein sequence ID" value="KFB43127.1"/>
    <property type="molecule type" value="Genomic_DNA"/>
</dbReference>
<keyword evidence="3" id="KW-1185">Reference proteome</keyword>